<organism evidence="5 6">
    <name type="scientific">Mycena pura</name>
    <dbReference type="NCBI Taxonomy" id="153505"/>
    <lineage>
        <taxon>Eukaryota</taxon>
        <taxon>Fungi</taxon>
        <taxon>Dikarya</taxon>
        <taxon>Basidiomycota</taxon>
        <taxon>Agaricomycotina</taxon>
        <taxon>Agaricomycetes</taxon>
        <taxon>Agaricomycetidae</taxon>
        <taxon>Agaricales</taxon>
        <taxon>Marasmiineae</taxon>
        <taxon>Mycenaceae</taxon>
        <taxon>Mycena</taxon>
    </lineage>
</organism>
<keyword evidence="4" id="KW-1133">Transmembrane helix</keyword>
<feature type="transmembrane region" description="Helical" evidence="4">
    <location>
        <begin position="300"/>
        <end position="317"/>
    </location>
</feature>
<dbReference type="InterPro" id="IPR015943">
    <property type="entry name" value="WD40/YVTN_repeat-like_dom_sf"/>
</dbReference>
<dbReference type="SUPFAM" id="SSF50978">
    <property type="entry name" value="WD40 repeat-like"/>
    <property type="match status" value="1"/>
</dbReference>
<proteinExistence type="predicted"/>
<keyword evidence="4" id="KW-0812">Transmembrane</keyword>
<keyword evidence="6" id="KW-1185">Reference proteome</keyword>
<evidence type="ECO:0000313" key="5">
    <source>
        <dbReference type="EMBL" id="KAJ7195194.1"/>
    </source>
</evidence>
<dbReference type="Gene3D" id="2.130.10.10">
    <property type="entry name" value="YVTN repeat-like/Quinoprotein amine dehydrogenase"/>
    <property type="match status" value="1"/>
</dbReference>
<reference evidence="5" key="1">
    <citation type="submission" date="2023-03" db="EMBL/GenBank/DDBJ databases">
        <title>Massive genome expansion in bonnet fungi (Mycena s.s.) driven by repeated elements and novel gene families across ecological guilds.</title>
        <authorList>
            <consortium name="Lawrence Berkeley National Laboratory"/>
            <person name="Harder C.B."/>
            <person name="Miyauchi S."/>
            <person name="Viragh M."/>
            <person name="Kuo A."/>
            <person name="Thoen E."/>
            <person name="Andreopoulos B."/>
            <person name="Lu D."/>
            <person name="Skrede I."/>
            <person name="Drula E."/>
            <person name="Henrissat B."/>
            <person name="Morin E."/>
            <person name="Kohler A."/>
            <person name="Barry K."/>
            <person name="LaButti K."/>
            <person name="Morin E."/>
            <person name="Salamov A."/>
            <person name="Lipzen A."/>
            <person name="Mereny Z."/>
            <person name="Hegedus B."/>
            <person name="Baldrian P."/>
            <person name="Stursova M."/>
            <person name="Weitz H."/>
            <person name="Taylor A."/>
            <person name="Grigoriev I.V."/>
            <person name="Nagy L.G."/>
            <person name="Martin F."/>
            <person name="Kauserud H."/>
        </authorList>
    </citation>
    <scope>NUCLEOTIDE SEQUENCE</scope>
    <source>
        <strain evidence="5">9144</strain>
    </source>
</reference>
<dbReference type="PROSITE" id="PS50082">
    <property type="entry name" value="WD_REPEATS_2"/>
    <property type="match status" value="1"/>
</dbReference>
<comment type="caution">
    <text evidence="5">The sequence shown here is derived from an EMBL/GenBank/DDBJ whole genome shotgun (WGS) entry which is preliminary data.</text>
</comment>
<keyword evidence="4" id="KW-0472">Membrane</keyword>
<dbReference type="PROSITE" id="PS50294">
    <property type="entry name" value="WD_REPEATS_REGION"/>
    <property type="match status" value="1"/>
</dbReference>
<dbReference type="InterPro" id="IPR051179">
    <property type="entry name" value="WD_repeat_multifunction"/>
</dbReference>
<dbReference type="SMART" id="SM00320">
    <property type="entry name" value="WD40"/>
    <property type="match status" value="2"/>
</dbReference>
<dbReference type="EMBL" id="JARJCW010000092">
    <property type="protein sequence ID" value="KAJ7195194.1"/>
    <property type="molecule type" value="Genomic_DNA"/>
</dbReference>
<evidence type="ECO:0000256" key="1">
    <source>
        <dbReference type="ARBA" id="ARBA00022574"/>
    </source>
</evidence>
<dbReference type="PANTHER" id="PTHR19857:SF8">
    <property type="entry name" value="ANGIO-ASSOCIATED MIGRATORY CELL PROTEIN"/>
    <property type="match status" value="1"/>
</dbReference>
<dbReference type="Proteomes" id="UP001219525">
    <property type="component" value="Unassembled WGS sequence"/>
</dbReference>
<keyword evidence="2" id="KW-0677">Repeat</keyword>
<evidence type="ECO:0000256" key="4">
    <source>
        <dbReference type="SAM" id="Phobius"/>
    </source>
</evidence>
<evidence type="ECO:0000313" key="6">
    <source>
        <dbReference type="Proteomes" id="UP001219525"/>
    </source>
</evidence>
<accession>A0AAD6Y3T4</accession>
<feature type="repeat" description="WD" evidence="3">
    <location>
        <begin position="16"/>
        <end position="57"/>
    </location>
</feature>
<protein>
    <submittedName>
        <fullName evidence="5">WD40-repeat-containing domain protein</fullName>
    </submittedName>
</protein>
<name>A0AAD6Y3T4_9AGAR</name>
<sequence length="383" mass="42858">MSSTTLVPVFQRGKSIKAHSDNVNSLAFSEDGQFLASGGDDGYISIFKTNSWRELRKYRTVSPVRAIRWHPGNNGVITAGLKSGIVITIQIKNNVKWEHAVDGTIHCISFQVPGRLLAIGFNAQVLVTKQSSISEWTNEIYIASPRDYEEDMTSSLHFHTTEKLLLVLYLYNGIIAYDTARHGDQRWHLSIQGLWYYLLYMETQHYHPQVVFWLLQTSLMELTVGSATGEVSIFKSGKAETLQILSHNNEMVQALAYHHNVKQNIHLLVTGISEQYEECSITVWIANDQKKGLFKFSRRILFIAFSLLACIIAIFIIEDASATTSMSNVVNTGQALVRNLSRLQSTSIPPDNTLDTETQVHTITMTVEVSQSPTASLTTATTA</sequence>
<dbReference type="Pfam" id="PF00400">
    <property type="entry name" value="WD40"/>
    <property type="match status" value="1"/>
</dbReference>
<keyword evidence="1 3" id="KW-0853">WD repeat</keyword>
<dbReference type="InterPro" id="IPR001680">
    <property type="entry name" value="WD40_rpt"/>
</dbReference>
<evidence type="ECO:0000256" key="3">
    <source>
        <dbReference type="PROSITE-ProRule" id="PRU00221"/>
    </source>
</evidence>
<dbReference type="AlphaFoldDB" id="A0AAD6Y3T4"/>
<dbReference type="InterPro" id="IPR036322">
    <property type="entry name" value="WD40_repeat_dom_sf"/>
</dbReference>
<gene>
    <name evidence="5" type="ORF">GGX14DRAFT_404111</name>
</gene>
<dbReference type="PANTHER" id="PTHR19857">
    <property type="entry name" value="MITOCHONDRIAL DIVISION PROTEIN 1-RELATED"/>
    <property type="match status" value="1"/>
</dbReference>
<evidence type="ECO:0000256" key="2">
    <source>
        <dbReference type="ARBA" id="ARBA00022737"/>
    </source>
</evidence>